<protein>
    <submittedName>
        <fullName evidence="2">Uncharacterized protein</fullName>
    </submittedName>
</protein>
<accession>A3ZRJ1</accession>
<organism evidence="2 3">
    <name type="scientific">Blastopirellula marina DSM 3645</name>
    <dbReference type="NCBI Taxonomy" id="314230"/>
    <lineage>
        <taxon>Bacteria</taxon>
        <taxon>Pseudomonadati</taxon>
        <taxon>Planctomycetota</taxon>
        <taxon>Planctomycetia</taxon>
        <taxon>Pirellulales</taxon>
        <taxon>Pirellulaceae</taxon>
        <taxon>Blastopirellula</taxon>
    </lineage>
</organism>
<gene>
    <name evidence="2" type="ORF">DSM3645_12106</name>
</gene>
<comment type="caution">
    <text evidence="2">The sequence shown here is derived from an EMBL/GenBank/DDBJ whole genome shotgun (WGS) entry which is preliminary data.</text>
</comment>
<feature type="compositionally biased region" description="Basic and acidic residues" evidence="1">
    <location>
        <begin position="10"/>
        <end position="31"/>
    </location>
</feature>
<dbReference type="HOGENOM" id="CLU_3395319_0_0_0"/>
<evidence type="ECO:0000313" key="3">
    <source>
        <dbReference type="Proteomes" id="UP000004358"/>
    </source>
</evidence>
<sequence length="31" mass="3702">MTRRLFSETGRIEREAYSEKTADKPRESDLE</sequence>
<proteinExistence type="predicted"/>
<dbReference type="STRING" id="314230.DSM3645_12106"/>
<evidence type="ECO:0000313" key="2">
    <source>
        <dbReference type="EMBL" id="EAQ80760.1"/>
    </source>
</evidence>
<name>A3ZRJ1_9BACT</name>
<dbReference type="EMBL" id="AANZ01000007">
    <property type="protein sequence ID" value="EAQ80760.1"/>
    <property type="molecule type" value="Genomic_DNA"/>
</dbReference>
<dbReference type="AlphaFoldDB" id="A3ZRJ1"/>
<feature type="region of interest" description="Disordered" evidence="1">
    <location>
        <begin position="1"/>
        <end position="31"/>
    </location>
</feature>
<evidence type="ECO:0000256" key="1">
    <source>
        <dbReference type="SAM" id="MobiDB-lite"/>
    </source>
</evidence>
<reference evidence="2 3" key="1">
    <citation type="submission" date="2006-02" db="EMBL/GenBank/DDBJ databases">
        <authorList>
            <person name="Amann R."/>
            <person name="Ferriera S."/>
            <person name="Johnson J."/>
            <person name="Kravitz S."/>
            <person name="Halpern A."/>
            <person name="Remington K."/>
            <person name="Beeson K."/>
            <person name="Tran B."/>
            <person name="Rogers Y.-H."/>
            <person name="Friedman R."/>
            <person name="Venter J.C."/>
        </authorList>
    </citation>
    <scope>NUCLEOTIDE SEQUENCE [LARGE SCALE GENOMIC DNA]</scope>
    <source>
        <strain evidence="2 3">DSM 3645</strain>
    </source>
</reference>
<dbReference type="Proteomes" id="UP000004358">
    <property type="component" value="Unassembled WGS sequence"/>
</dbReference>